<gene>
    <name evidence="1" type="ORF">M378DRAFT_163645</name>
</gene>
<keyword evidence="2" id="KW-1185">Reference proteome</keyword>
<dbReference type="HOGENOM" id="CLU_2557811_0_0_1"/>
<sequence>MSRCDASQEPPLNYVLRGQSDIETRRSRHVDAYLIVPHEFLLDRVLHQLPGRGLRLEISDRSRLSRKFEMDYAVSQFIRTSD</sequence>
<dbReference type="Proteomes" id="UP000054549">
    <property type="component" value="Unassembled WGS sequence"/>
</dbReference>
<evidence type="ECO:0000313" key="1">
    <source>
        <dbReference type="EMBL" id="KIL64164.1"/>
    </source>
</evidence>
<proteinExistence type="predicted"/>
<accession>A0A0C2TBR3</accession>
<evidence type="ECO:0000313" key="2">
    <source>
        <dbReference type="Proteomes" id="UP000054549"/>
    </source>
</evidence>
<name>A0A0C2TBR3_AMAMK</name>
<organism evidence="1 2">
    <name type="scientific">Amanita muscaria (strain Koide BX008)</name>
    <dbReference type="NCBI Taxonomy" id="946122"/>
    <lineage>
        <taxon>Eukaryota</taxon>
        <taxon>Fungi</taxon>
        <taxon>Dikarya</taxon>
        <taxon>Basidiomycota</taxon>
        <taxon>Agaricomycotina</taxon>
        <taxon>Agaricomycetes</taxon>
        <taxon>Agaricomycetidae</taxon>
        <taxon>Agaricales</taxon>
        <taxon>Pluteineae</taxon>
        <taxon>Amanitaceae</taxon>
        <taxon>Amanita</taxon>
    </lineage>
</organism>
<protein>
    <submittedName>
        <fullName evidence="1">Uncharacterized protein</fullName>
    </submittedName>
</protein>
<dbReference type="AlphaFoldDB" id="A0A0C2TBR3"/>
<dbReference type="InParanoid" id="A0A0C2TBR3"/>
<dbReference type="EMBL" id="KN818252">
    <property type="protein sequence ID" value="KIL64164.1"/>
    <property type="molecule type" value="Genomic_DNA"/>
</dbReference>
<reference evidence="1 2" key="1">
    <citation type="submission" date="2014-04" db="EMBL/GenBank/DDBJ databases">
        <title>Evolutionary Origins and Diversification of the Mycorrhizal Mutualists.</title>
        <authorList>
            <consortium name="DOE Joint Genome Institute"/>
            <consortium name="Mycorrhizal Genomics Consortium"/>
            <person name="Kohler A."/>
            <person name="Kuo A."/>
            <person name="Nagy L.G."/>
            <person name="Floudas D."/>
            <person name="Copeland A."/>
            <person name="Barry K.W."/>
            <person name="Cichocki N."/>
            <person name="Veneault-Fourrey C."/>
            <person name="LaButti K."/>
            <person name="Lindquist E.A."/>
            <person name="Lipzen A."/>
            <person name="Lundell T."/>
            <person name="Morin E."/>
            <person name="Murat C."/>
            <person name="Riley R."/>
            <person name="Ohm R."/>
            <person name="Sun H."/>
            <person name="Tunlid A."/>
            <person name="Henrissat B."/>
            <person name="Grigoriev I.V."/>
            <person name="Hibbett D.S."/>
            <person name="Martin F."/>
        </authorList>
    </citation>
    <scope>NUCLEOTIDE SEQUENCE [LARGE SCALE GENOMIC DNA]</scope>
    <source>
        <strain evidence="1 2">Koide BX008</strain>
    </source>
</reference>